<organism evidence="2 4">
    <name type="scientific">Rozella allomycis (strain CSF55)</name>
    <dbReference type="NCBI Taxonomy" id="988480"/>
    <lineage>
        <taxon>Eukaryota</taxon>
        <taxon>Fungi</taxon>
        <taxon>Fungi incertae sedis</taxon>
        <taxon>Cryptomycota</taxon>
        <taxon>Cryptomycota incertae sedis</taxon>
        <taxon>Rozella</taxon>
    </lineage>
</organism>
<accession>A0A075AXV1</accession>
<evidence type="ECO:0000313" key="4">
    <source>
        <dbReference type="Proteomes" id="UP000030755"/>
    </source>
</evidence>
<reference evidence="5" key="2">
    <citation type="journal article" date="2018" name="Nat. Microbiol.">
        <title>Leveraging single-cell genomics to expand the fungal tree of life.</title>
        <authorList>
            <person name="Ahrendt S.R."/>
            <person name="Quandt C.A."/>
            <person name="Ciobanu D."/>
            <person name="Clum A."/>
            <person name="Salamov A."/>
            <person name="Andreopoulos B."/>
            <person name="Cheng J.F."/>
            <person name="Woyke T."/>
            <person name="Pelin A."/>
            <person name="Henrissat B."/>
            <person name="Reynolds N.K."/>
            <person name="Benny G.L."/>
            <person name="Smith M.E."/>
            <person name="James T.Y."/>
            <person name="Grigoriev I.V."/>
        </authorList>
    </citation>
    <scope>NUCLEOTIDE SEQUENCE [LARGE SCALE GENOMIC DNA]</scope>
    <source>
        <strain evidence="5">CSF55</strain>
    </source>
</reference>
<name>A0A075AXV1_ROZAC</name>
<dbReference type="Proteomes" id="UP000030755">
    <property type="component" value="Unassembled WGS sequence"/>
</dbReference>
<sequence>MRRNSQNDSGSDSDTSTSSYGTFQSSDFSNSNRVSIYRPVEPNSSTANRRWIHNESFIEDGYLVGRDGQRYALSKVFL</sequence>
<dbReference type="EMBL" id="ML005234">
    <property type="protein sequence ID" value="RKP19379.1"/>
    <property type="molecule type" value="Genomic_DNA"/>
</dbReference>
<evidence type="ECO:0000313" key="2">
    <source>
        <dbReference type="EMBL" id="EPZ34979.1"/>
    </source>
</evidence>
<dbReference type="EMBL" id="KE560902">
    <property type="protein sequence ID" value="EPZ34979.1"/>
    <property type="molecule type" value="Genomic_DNA"/>
</dbReference>
<feature type="compositionally biased region" description="Low complexity" evidence="1">
    <location>
        <begin position="8"/>
        <end position="22"/>
    </location>
</feature>
<dbReference type="AlphaFoldDB" id="A0A075AXV1"/>
<gene>
    <name evidence="2" type="ORF">O9G_004575</name>
    <name evidence="3" type="ORF">ROZALSC1DRAFT_29017</name>
</gene>
<reference evidence="3" key="3">
    <citation type="submission" date="2018-08" db="EMBL/GenBank/DDBJ databases">
        <title>Leveraging single-cell genomics to expand the Fungal Tree of Life.</title>
        <authorList>
            <consortium name="DOE Joint Genome Institute"/>
            <person name="Ahrendt S.R."/>
            <person name="Quandt C.A."/>
            <person name="Ciobanu D."/>
            <person name="Clum A."/>
            <person name="Salamov A."/>
            <person name="Andreopoulos B."/>
            <person name="Cheng J.-F."/>
            <person name="Woyke T."/>
            <person name="Pelin A."/>
            <person name="Henrissat B."/>
            <person name="Reynolds N."/>
            <person name="Benny G.L."/>
            <person name="Smith M.E."/>
            <person name="James T.Y."/>
            <person name="Grigoriev I.V."/>
        </authorList>
    </citation>
    <scope>NUCLEOTIDE SEQUENCE</scope>
    <source>
        <strain evidence="3">CSF55</strain>
    </source>
</reference>
<proteinExistence type="predicted"/>
<keyword evidence="4" id="KW-1185">Reference proteome</keyword>
<dbReference type="HOGENOM" id="CLU_2623372_0_0_1"/>
<dbReference type="Proteomes" id="UP000281549">
    <property type="component" value="Unassembled WGS sequence"/>
</dbReference>
<evidence type="ECO:0000256" key="1">
    <source>
        <dbReference type="SAM" id="MobiDB-lite"/>
    </source>
</evidence>
<feature type="region of interest" description="Disordered" evidence="1">
    <location>
        <begin position="1"/>
        <end position="45"/>
    </location>
</feature>
<feature type="compositionally biased region" description="Polar residues" evidence="1">
    <location>
        <begin position="23"/>
        <end position="34"/>
    </location>
</feature>
<evidence type="ECO:0000313" key="3">
    <source>
        <dbReference type="EMBL" id="RKP19379.1"/>
    </source>
</evidence>
<evidence type="ECO:0000313" key="5">
    <source>
        <dbReference type="Proteomes" id="UP000281549"/>
    </source>
</evidence>
<reference evidence="2 4" key="1">
    <citation type="journal article" date="2013" name="Curr. Biol.">
        <title>Shared signatures of parasitism and phylogenomics unite Cryptomycota and microsporidia.</title>
        <authorList>
            <person name="James T.Y."/>
            <person name="Pelin A."/>
            <person name="Bonen L."/>
            <person name="Ahrendt S."/>
            <person name="Sain D."/>
            <person name="Corradi N."/>
            <person name="Stajich J.E."/>
        </authorList>
    </citation>
    <scope>NUCLEOTIDE SEQUENCE [LARGE SCALE GENOMIC DNA]</scope>
    <source>
        <strain evidence="2 4">CSF55</strain>
        <strain evidence="2 4">CSF55</strain>
    </source>
</reference>
<protein>
    <submittedName>
        <fullName evidence="2">Uncharacterized protein</fullName>
    </submittedName>
</protein>